<evidence type="ECO:0000256" key="9">
    <source>
        <dbReference type="RuleBase" id="RU361207"/>
    </source>
</evidence>
<keyword evidence="5 9" id="KW-0808">Transferase</keyword>
<name>A0A9D4UXI0_ADICA</name>
<comment type="similarity">
    <text evidence="2 9">Belongs to the disproportionating enzyme family.</text>
</comment>
<gene>
    <name evidence="10" type="ORF">GOP47_0009283</name>
</gene>
<keyword evidence="11" id="KW-1185">Reference proteome</keyword>
<dbReference type="OrthoDB" id="6123450at2759"/>
<dbReference type="NCBIfam" id="NF011080">
    <property type="entry name" value="PRK14508.1-3"/>
    <property type="match status" value="1"/>
</dbReference>
<organism evidence="10 11">
    <name type="scientific">Adiantum capillus-veneris</name>
    <name type="common">Maidenhair fern</name>
    <dbReference type="NCBI Taxonomy" id="13818"/>
    <lineage>
        <taxon>Eukaryota</taxon>
        <taxon>Viridiplantae</taxon>
        <taxon>Streptophyta</taxon>
        <taxon>Embryophyta</taxon>
        <taxon>Tracheophyta</taxon>
        <taxon>Polypodiopsida</taxon>
        <taxon>Polypodiidae</taxon>
        <taxon>Polypodiales</taxon>
        <taxon>Pteridineae</taxon>
        <taxon>Pteridaceae</taxon>
        <taxon>Vittarioideae</taxon>
        <taxon>Adiantum</taxon>
    </lineage>
</organism>
<keyword evidence="4 9" id="KW-0328">Glycosyltransferase</keyword>
<evidence type="ECO:0000256" key="6">
    <source>
        <dbReference type="ARBA" id="ARBA00023277"/>
    </source>
</evidence>
<evidence type="ECO:0000256" key="8">
    <source>
        <dbReference type="ARBA" id="ARBA00031501"/>
    </source>
</evidence>
<evidence type="ECO:0000313" key="10">
    <source>
        <dbReference type="EMBL" id="KAI5075207.1"/>
    </source>
</evidence>
<dbReference type="EC" id="2.4.1.25" evidence="3 9"/>
<sequence>MEVGDDLPASYTEDDPFKNAPRRRAGVLLHPTSLPGPFGIGDLGPQAFAFIDWLHATGCTLWQVLPLVPPGRKSGEDGSPYAGQDANCGNTLLISLEELVKDGLLKGADLPTPMPVKKVDFTAVARTKDPLINKAAKAVVTGNNQLKEEMDAFSKKPEIAVWLEDAALFAAIDNVVDEKCWWNWPVPFRDRHAGALEEVRNNQKEFIDVFVAEQFLFQKQWQALHKYCNSKGIRIVGDMPIYVGGHSADVWANRDQFELDKATGAPLLVSGVPPDAFSDTGQLWGSPLYDWKAMAKDAYSWWINRMKRAFDLYDEFRIDHFRGLAGYWAIAADSKTAMVGKWKRGPREELFNAVKSAVGKIDIIAEDLGVITGDVVKLRKAIGAPGMAVLQFAFGGGPSNPYLLHNHEVDQVVYPGTHDNDTTLGWWKRASEEERATVRRYFDVTDETDVSWVIMKAAISSVARTAILTMQDIMGLDNSARMNTPATQYGNWGWRMGEVGSIEKLDKESKRLHELLVQFRRC</sequence>
<evidence type="ECO:0000256" key="4">
    <source>
        <dbReference type="ARBA" id="ARBA00022676"/>
    </source>
</evidence>
<dbReference type="InterPro" id="IPR003385">
    <property type="entry name" value="Glyco_hydro_77"/>
</dbReference>
<evidence type="ECO:0000256" key="5">
    <source>
        <dbReference type="ARBA" id="ARBA00022679"/>
    </source>
</evidence>
<accession>A0A9D4UXI0</accession>
<dbReference type="AlphaFoldDB" id="A0A9D4UXI0"/>
<evidence type="ECO:0000256" key="1">
    <source>
        <dbReference type="ARBA" id="ARBA00000439"/>
    </source>
</evidence>
<dbReference type="Pfam" id="PF02446">
    <property type="entry name" value="Glyco_hydro_77"/>
    <property type="match status" value="1"/>
</dbReference>
<keyword evidence="6 9" id="KW-0119">Carbohydrate metabolism</keyword>
<comment type="catalytic activity">
    <reaction evidence="1 9">
        <text>Transfers a segment of a (1-&gt;4)-alpha-D-glucan to a new position in an acceptor, which may be glucose or a (1-&gt;4)-alpha-D-glucan.</text>
        <dbReference type="EC" id="2.4.1.25"/>
    </reaction>
</comment>
<evidence type="ECO:0000256" key="2">
    <source>
        <dbReference type="ARBA" id="ARBA00005684"/>
    </source>
</evidence>
<dbReference type="Proteomes" id="UP000886520">
    <property type="component" value="Chromosome 9"/>
</dbReference>
<dbReference type="GO" id="GO:0004134">
    <property type="term" value="F:4-alpha-glucanotransferase activity"/>
    <property type="evidence" value="ECO:0007669"/>
    <property type="project" value="UniProtKB-EC"/>
</dbReference>
<comment type="caution">
    <text evidence="10">The sequence shown here is derived from an EMBL/GenBank/DDBJ whole genome shotgun (WGS) entry which is preliminary data.</text>
</comment>
<protein>
    <recommendedName>
        <fullName evidence="3 9">4-alpha-glucanotransferase</fullName>
        <ecNumber evidence="3 9">2.4.1.25</ecNumber>
    </recommendedName>
    <alternativeName>
        <fullName evidence="7 9">Amylomaltase</fullName>
    </alternativeName>
    <alternativeName>
        <fullName evidence="8 9">Disproportionating enzyme</fullName>
    </alternativeName>
</protein>
<evidence type="ECO:0000256" key="7">
    <source>
        <dbReference type="ARBA" id="ARBA00031423"/>
    </source>
</evidence>
<dbReference type="SUPFAM" id="SSF51445">
    <property type="entry name" value="(Trans)glycosidases"/>
    <property type="match status" value="1"/>
</dbReference>
<dbReference type="Gene3D" id="3.20.20.80">
    <property type="entry name" value="Glycosidases"/>
    <property type="match status" value="1"/>
</dbReference>
<evidence type="ECO:0000256" key="3">
    <source>
        <dbReference type="ARBA" id="ARBA00012560"/>
    </source>
</evidence>
<dbReference type="NCBIfam" id="TIGR00217">
    <property type="entry name" value="malQ"/>
    <property type="match status" value="1"/>
</dbReference>
<dbReference type="EMBL" id="JABFUD020000009">
    <property type="protein sequence ID" value="KAI5075207.1"/>
    <property type="molecule type" value="Genomic_DNA"/>
</dbReference>
<dbReference type="InterPro" id="IPR017853">
    <property type="entry name" value="GH"/>
</dbReference>
<dbReference type="PANTHER" id="PTHR32438">
    <property type="entry name" value="4-ALPHA-GLUCANOTRANSFERASE DPE1, CHLOROPLASTIC/AMYLOPLASTIC"/>
    <property type="match status" value="1"/>
</dbReference>
<dbReference type="PANTHER" id="PTHR32438:SF5">
    <property type="entry name" value="4-ALPHA-GLUCANOTRANSFERASE DPE1, CHLOROPLASTIC_AMYLOPLASTIC"/>
    <property type="match status" value="1"/>
</dbReference>
<evidence type="ECO:0000313" key="11">
    <source>
        <dbReference type="Proteomes" id="UP000886520"/>
    </source>
</evidence>
<dbReference type="GO" id="GO:0005975">
    <property type="term" value="P:carbohydrate metabolic process"/>
    <property type="evidence" value="ECO:0007669"/>
    <property type="project" value="InterPro"/>
</dbReference>
<reference evidence="10" key="1">
    <citation type="submission" date="2021-01" db="EMBL/GenBank/DDBJ databases">
        <title>Adiantum capillus-veneris genome.</title>
        <authorList>
            <person name="Fang Y."/>
            <person name="Liao Q."/>
        </authorList>
    </citation>
    <scope>NUCLEOTIDE SEQUENCE</scope>
    <source>
        <strain evidence="10">H3</strain>
        <tissue evidence="10">Leaf</tissue>
    </source>
</reference>
<proteinExistence type="inferred from homology"/>